<name>A0ABM1F420_PRICU</name>
<accession>A0ABM1F420</accession>
<feature type="compositionally biased region" description="Acidic residues" evidence="1">
    <location>
        <begin position="85"/>
        <end position="99"/>
    </location>
</feature>
<keyword evidence="3" id="KW-1185">Reference proteome</keyword>
<protein>
    <submittedName>
        <fullName evidence="4">Neuromodulin-like</fullName>
    </submittedName>
</protein>
<proteinExistence type="predicted"/>
<feature type="non-terminal residue" evidence="4">
    <location>
        <position position="99"/>
    </location>
</feature>
<evidence type="ECO:0000313" key="3">
    <source>
        <dbReference type="Proteomes" id="UP000695022"/>
    </source>
</evidence>
<feature type="signal peptide" evidence="2">
    <location>
        <begin position="1"/>
        <end position="18"/>
    </location>
</feature>
<feature type="compositionally biased region" description="Acidic residues" evidence="1">
    <location>
        <begin position="58"/>
        <end position="77"/>
    </location>
</feature>
<feature type="region of interest" description="Disordered" evidence="1">
    <location>
        <begin position="42"/>
        <end position="99"/>
    </location>
</feature>
<feature type="chain" id="PRO_5047316486" evidence="2">
    <location>
        <begin position="19"/>
        <end position="99"/>
    </location>
</feature>
<keyword evidence="2" id="KW-0732">Signal</keyword>
<dbReference type="GeneID" id="106819045"/>
<reference evidence="4" key="1">
    <citation type="submission" date="2025-08" db="UniProtKB">
        <authorList>
            <consortium name="RefSeq"/>
        </authorList>
    </citation>
    <scope>IDENTIFICATION</scope>
</reference>
<dbReference type="RefSeq" id="XP_014679191.1">
    <property type="nucleotide sequence ID" value="XM_014823705.1"/>
</dbReference>
<sequence length="99" mass="10715">MQTLRVLVFALLVALLSAAPVAEDGATVEKINAIFSDEDAPPVVEGTAAADTILEEAANSDDQEEEEEEEQEQEQEANDIAGIVETEELDIPEEEQETD</sequence>
<organism evidence="3 4">
    <name type="scientific">Priapulus caudatus</name>
    <name type="common">Priapulid worm</name>
    <dbReference type="NCBI Taxonomy" id="37621"/>
    <lineage>
        <taxon>Eukaryota</taxon>
        <taxon>Metazoa</taxon>
        <taxon>Ecdysozoa</taxon>
        <taxon>Scalidophora</taxon>
        <taxon>Priapulida</taxon>
        <taxon>Priapulimorpha</taxon>
        <taxon>Priapulimorphida</taxon>
        <taxon>Priapulidae</taxon>
        <taxon>Priapulus</taxon>
    </lineage>
</organism>
<evidence type="ECO:0000256" key="2">
    <source>
        <dbReference type="SAM" id="SignalP"/>
    </source>
</evidence>
<dbReference type="Proteomes" id="UP000695022">
    <property type="component" value="Unplaced"/>
</dbReference>
<gene>
    <name evidence="4" type="primary">LOC106819045</name>
</gene>
<evidence type="ECO:0000313" key="4">
    <source>
        <dbReference type="RefSeq" id="XP_014679191.1"/>
    </source>
</evidence>
<evidence type="ECO:0000256" key="1">
    <source>
        <dbReference type="SAM" id="MobiDB-lite"/>
    </source>
</evidence>